<sequence length="119" mass="12787">MQPYNNNEPSLPSVMSRDPETGTLTSQTTSTAPTSTVPPRLPIAASMASINASDVGGRPLAASNTLPVLTIKEGHRGRLLPSSATWTSSIGDLAMFSDTDDVQDRLRFIQEYNRLAKKV</sequence>
<name>A0AAD8QDR0_9PEZI</name>
<dbReference type="Proteomes" id="UP001230504">
    <property type="component" value="Unassembled WGS sequence"/>
</dbReference>
<gene>
    <name evidence="2" type="ORF">LY79DRAFT_145608</name>
</gene>
<feature type="compositionally biased region" description="Low complexity" evidence="1">
    <location>
        <begin position="21"/>
        <end position="38"/>
    </location>
</feature>
<evidence type="ECO:0000313" key="3">
    <source>
        <dbReference type="Proteomes" id="UP001230504"/>
    </source>
</evidence>
<evidence type="ECO:0000256" key="1">
    <source>
        <dbReference type="SAM" id="MobiDB-lite"/>
    </source>
</evidence>
<feature type="compositionally biased region" description="Polar residues" evidence="1">
    <location>
        <begin position="1"/>
        <end position="10"/>
    </location>
</feature>
<organism evidence="2 3">
    <name type="scientific">Colletotrichum navitas</name>
    <dbReference type="NCBI Taxonomy" id="681940"/>
    <lineage>
        <taxon>Eukaryota</taxon>
        <taxon>Fungi</taxon>
        <taxon>Dikarya</taxon>
        <taxon>Ascomycota</taxon>
        <taxon>Pezizomycotina</taxon>
        <taxon>Sordariomycetes</taxon>
        <taxon>Hypocreomycetidae</taxon>
        <taxon>Glomerellales</taxon>
        <taxon>Glomerellaceae</taxon>
        <taxon>Colletotrichum</taxon>
        <taxon>Colletotrichum graminicola species complex</taxon>
    </lineage>
</organism>
<dbReference type="RefSeq" id="XP_060420196.1">
    <property type="nucleotide sequence ID" value="XM_060551002.1"/>
</dbReference>
<dbReference type="EMBL" id="JAHLJV010000002">
    <property type="protein sequence ID" value="KAK1599607.1"/>
    <property type="molecule type" value="Genomic_DNA"/>
</dbReference>
<comment type="caution">
    <text evidence="2">The sequence shown here is derived from an EMBL/GenBank/DDBJ whole genome shotgun (WGS) entry which is preliminary data.</text>
</comment>
<proteinExistence type="predicted"/>
<protein>
    <submittedName>
        <fullName evidence="2">Uncharacterized protein</fullName>
    </submittedName>
</protein>
<accession>A0AAD8QDR0</accession>
<keyword evidence="3" id="KW-1185">Reference proteome</keyword>
<reference evidence="2" key="1">
    <citation type="submission" date="2021-06" db="EMBL/GenBank/DDBJ databases">
        <title>Comparative genomics, transcriptomics and evolutionary studies reveal genomic signatures of adaptation to plant cell wall in hemibiotrophic fungi.</title>
        <authorList>
            <consortium name="DOE Joint Genome Institute"/>
            <person name="Baroncelli R."/>
            <person name="Diaz J.F."/>
            <person name="Benocci T."/>
            <person name="Peng M."/>
            <person name="Battaglia E."/>
            <person name="Haridas S."/>
            <person name="Andreopoulos W."/>
            <person name="Labutti K."/>
            <person name="Pangilinan J."/>
            <person name="Floch G.L."/>
            <person name="Makela M.R."/>
            <person name="Henrissat B."/>
            <person name="Grigoriev I.V."/>
            <person name="Crouch J.A."/>
            <person name="De Vries R.P."/>
            <person name="Sukno S.A."/>
            <person name="Thon M.R."/>
        </authorList>
    </citation>
    <scope>NUCLEOTIDE SEQUENCE</scope>
    <source>
        <strain evidence="2">CBS 125086</strain>
    </source>
</reference>
<evidence type="ECO:0000313" key="2">
    <source>
        <dbReference type="EMBL" id="KAK1599607.1"/>
    </source>
</evidence>
<dbReference type="AlphaFoldDB" id="A0AAD8QDR0"/>
<feature type="region of interest" description="Disordered" evidence="1">
    <location>
        <begin position="1"/>
        <end position="40"/>
    </location>
</feature>
<dbReference type="GeneID" id="85435242"/>